<dbReference type="Proteomes" id="UP000291084">
    <property type="component" value="Chromosome 7"/>
</dbReference>
<gene>
    <name evidence="2" type="primary">Vigan.07G142900</name>
    <name evidence="2" type="ORF">VIGAN_07142900</name>
</gene>
<evidence type="ECO:0000313" key="3">
    <source>
        <dbReference type="Proteomes" id="UP000291084"/>
    </source>
</evidence>
<feature type="non-terminal residue" evidence="2">
    <location>
        <position position="1"/>
    </location>
</feature>
<feature type="region of interest" description="Disordered" evidence="1">
    <location>
        <begin position="1"/>
        <end position="28"/>
    </location>
</feature>
<accession>A0A0S3SIK2</accession>
<evidence type="ECO:0000256" key="1">
    <source>
        <dbReference type="SAM" id="MobiDB-lite"/>
    </source>
</evidence>
<name>A0A0S3SIK2_PHAAN</name>
<keyword evidence="3" id="KW-1185">Reference proteome</keyword>
<reference evidence="2 3" key="1">
    <citation type="journal article" date="2015" name="Sci. Rep.">
        <title>The power of single molecule real-time sequencing technology in the de novo assembly of a eukaryotic genome.</title>
        <authorList>
            <person name="Sakai H."/>
            <person name="Naito K."/>
            <person name="Ogiso-Tanaka E."/>
            <person name="Takahashi Y."/>
            <person name="Iseki K."/>
            <person name="Muto C."/>
            <person name="Satou K."/>
            <person name="Teruya K."/>
            <person name="Shiroma A."/>
            <person name="Shimoji M."/>
            <person name="Hirano T."/>
            <person name="Itoh T."/>
            <person name="Kaga A."/>
            <person name="Tomooka N."/>
        </authorList>
    </citation>
    <scope>NUCLEOTIDE SEQUENCE [LARGE SCALE GENOMIC DNA]</scope>
    <source>
        <strain evidence="3">cv. Shumari</strain>
    </source>
</reference>
<protein>
    <submittedName>
        <fullName evidence="2">Uncharacterized protein</fullName>
    </submittedName>
</protein>
<evidence type="ECO:0000313" key="2">
    <source>
        <dbReference type="EMBL" id="BAT92647.1"/>
    </source>
</evidence>
<dbReference type="EMBL" id="AP015040">
    <property type="protein sequence ID" value="BAT92647.1"/>
    <property type="molecule type" value="Genomic_DNA"/>
</dbReference>
<organism evidence="2 3">
    <name type="scientific">Vigna angularis var. angularis</name>
    <dbReference type="NCBI Taxonomy" id="157739"/>
    <lineage>
        <taxon>Eukaryota</taxon>
        <taxon>Viridiplantae</taxon>
        <taxon>Streptophyta</taxon>
        <taxon>Embryophyta</taxon>
        <taxon>Tracheophyta</taxon>
        <taxon>Spermatophyta</taxon>
        <taxon>Magnoliopsida</taxon>
        <taxon>eudicotyledons</taxon>
        <taxon>Gunneridae</taxon>
        <taxon>Pentapetalae</taxon>
        <taxon>rosids</taxon>
        <taxon>fabids</taxon>
        <taxon>Fabales</taxon>
        <taxon>Fabaceae</taxon>
        <taxon>Papilionoideae</taxon>
        <taxon>50 kb inversion clade</taxon>
        <taxon>NPAAA clade</taxon>
        <taxon>indigoferoid/millettioid clade</taxon>
        <taxon>Phaseoleae</taxon>
        <taxon>Vigna</taxon>
    </lineage>
</organism>
<sequence>PPGSLHSKQPSNQGKVQNQSLKTKDRERKNVWQVAAGCPQNRDTSCCCPFYSTLHYTTLLEKLLYWNPPLHPASRVFKTLLQAAGRVCLPSLLEA</sequence>
<feature type="compositionally biased region" description="Polar residues" evidence="1">
    <location>
        <begin position="1"/>
        <end position="21"/>
    </location>
</feature>
<proteinExistence type="predicted"/>
<dbReference type="AlphaFoldDB" id="A0A0S3SIK2"/>